<evidence type="ECO:0000256" key="1">
    <source>
        <dbReference type="ARBA" id="ARBA00004651"/>
    </source>
</evidence>
<keyword evidence="5 8" id="KW-0812">Transmembrane</keyword>
<protein>
    <submittedName>
        <fullName evidence="9">Iron complex transport system permease protein</fullName>
    </submittedName>
</protein>
<dbReference type="GO" id="GO:0033214">
    <property type="term" value="P:siderophore-iron import into cell"/>
    <property type="evidence" value="ECO:0007669"/>
    <property type="project" value="TreeGrafter"/>
</dbReference>
<dbReference type="CDD" id="cd06550">
    <property type="entry name" value="TM_ABC_iron-siderophores_like"/>
    <property type="match status" value="1"/>
</dbReference>
<evidence type="ECO:0000256" key="6">
    <source>
        <dbReference type="ARBA" id="ARBA00022989"/>
    </source>
</evidence>
<dbReference type="RefSeq" id="WP_130342380.1">
    <property type="nucleotide sequence ID" value="NZ_SGWQ01000001.1"/>
</dbReference>
<feature type="transmembrane region" description="Helical" evidence="8">
    <location>
        <begin position="199"/>
        <end position="220"/>
    </location>
</feature>
<dbReference type="PANTHER" id="PTHR30472:SF67">
    <property type="entry name" value="PERMEASE OF ABC TRANSPORTER-RELATED"/>
    <property type="match status" value="1"/>
</dbReference>
<feature type="transmembrane region" description="Helical" evidence="8">
    <location>
        <begin position="317"/>
        <end position="335"/>
    </location>
</feature>
<feature type="transmembrane region" description="Helical" evidence="8">
    <location>
        <begin position="128"/>
        <end position="146"/>
    </location>
</feature>
<keyword evidence="6 8" id="KW-1133">Transmembrane helix</keyword>
<dbReference type="FunFam" id="1.10.3470.10:FF:000001">
    <property type="entry name" value="Vitamin B12 ABC transporter permease BtuC"/>
    <property type="match status" value="1"/>
</dbReference>
<evidence type="ECO:0000256" key="3">
    <source>
        <dbReference type="ARBA" id="ARBA00022448"/>
    </source>
</evidence>
<keyword evidence="4" id="KW-1003">Cell membrane</keyword>
<evidence type="ECO:0000256" key="2">
    <source>
        <dbReference type="ARBA" id="ARBA00007935"/>
    </source>
</evidence>
<keyword evidence="10" id="KW-1185">Reference proteome</keyword>
<gene>
    <name evidence="9" type="ORF">EV193_101611</name>
</gene>
<name>A0A4Q7L616_9PSEU</name>
<evidence type="ECO:0000313" key="10">
    <source>
        <dbReference type="Proteomes" id="UP000294257"/>
    </source>
</evidence>
<reference evidence="9 10" key="1">
    <citation type="submission" date="2019-02" db="EMBL/GenBank/DDBJ databases">
        <title>Genomic Encyclopedia of Type Strains, Phase IV (KMG-IV): sequencing the most valuable type-strain genomes for metagenomic binning, comparative biology and taxonomic classification.</title>
        <authorList>
            <person name="Goeker M."/>
        </authorList>
    </citation>
    <scope>NUCLEOTIDE SEQUENCE [LARGE SCALE GENOMIC DNA]</scope>
    <source>
        <strain evidence="9 10">DSM 101727</strain>
    </source>
</reference>
<feature type="transmembrane region" description="Helical" evidence="8">
    <location>
        <begin position="249"/>
        <end position="269"/>
    </location>
</feature>
<feature type="transmembrane region" description="Helical" evidence="8">
    <location>
        <begin position="98"/>
        <end position="122"/>
    </location>
</feature>
<evidence type="ECO:0000313" key="9">
    <source>
        <dbReference type="EMBL" id="RZS44734.1"/>
    </source>
</evidence>
<organism evidence="9 10">
    <name type="scientific">Herbihabitans rhizosphaerae</name>
    <dbReference type="NCBI Taxonomy" id="1872711"/>
    <lineage>
        <taxon>Bacteria</taxon>
        <taxon>Bacillati</taxon>
        <taxon>Actinomycetota</taxon>
        <taxon>Actinomycetes</taxon>
        <taxon>Pseudonocardiales</taxon>
        <taxon>Pseudonocardiaceae</taxon>
        <taxon>Herbihabitans</taxon>
    </lineage>
</organism>
<evidence type="ECO:0000256" key="8">
    <source>
        <dbReference type="SAM" id="Phobius"/>
    </source>
</evidence>
<dbReference type="PANTHER" id="PTHR30472">
    <property type="entry name" value="FERRIC ENTEROBACTIN TRANSPORT SYSTEM PERMEASE PROTEIN"/>
    <property type="match status" value="1"/>
</dbReference>
<feature type="transmembrane region" description="Helical" evidence="8">
    <location>
        <begin position="7"/>
        <end position="28"/>
    </location>
</feature>
<dbReference type="EMBL" id="SGWQ01000001">
    <property type="protein sequence ID" value="RZS44734.1"/>
    <property type="molecule type" value="Genomic_DNA"/>
</dbReference>
<dbReference type="InterPro" id="IPR000522">
    <property type="entry name" value="ABC_transptr_permease_BtuC"/>
</dbReference>
<evidence type="ECO:0000256" key="5">
    <source>
        <dbReference type="ARBA" id="ARBA00022692"/>
    </source>
</evidence>
<sequence length="345" mass="35350">MTGRRTTVVYAALLTVLAIAITAGIGYGSVWVPPDVVWQVLTHRLTGLGDPNNWTITQDGIVWDLRLPRVLLAAMVGAGHAVVGVAAQALVRNPLADPFLLGISSGACVGAVASIVVGISFWGVTSHALAGVAGALITFLIVYLLAARGGSLSPTRLLLVGVVTGHALLGVANFLVLQADDPGKTNSSLFWLLGSLAGARWTDLGVPAAALSIGLAALLVRGRGLNALLVGDETANALGVPPGRLRRELFATTSLVTGVVVALSGSIYFVGLVVPHAVRLLLGSDHRRVLPAAAIAGAAFLVLVDLAARSVLAPQEVPVGVVTAVIGAPVFLLLMSRRRLSETGL</sequence>
<comment type="subcellular location">
    <subcellularLocation>
        <location evidence="1">Cell membrane</location>
        <topology evidence="1">Multi-pass membrane protein</topology>
    </subcellularLocation>
</comment>
<dbReference type="OrthoDB" id="9782305at2"/>
<evidence type="ECO:0000256" key="7">
    <source>
        <dbReference type="ARBA" id="ARBA00023136"/>
    </source>
</evidence>
<evidence type="ECO:0000256" key="4">
    <source>
        <dbReference type="ARBA" id="ARBA00022475"/>
    </source>
</evidence>
<dbReference type="Proteomes" id="UP000294257">
    <property type="component" value="Unassembled WGS sequence"/>
</dbReference>
<proteinExistence type="inferred from homology"/>
<dbReference type="Gene3D" id="1.10.3470.10">
    <property type="entry name" value="ABC transporter involved in vitamin B12 uptake, BtuC"/>
    <property type="match status" value="1"/>
</dbReference>
<keyword evidence="3" id="KW-0813">Transport</keyword>
<comment type="similarity">
    <text evidence="2">Belongs to the binding-protein-dependent transport system permease family. FecCD subfamily.</text>
</comment>
<keyword evidence="7 8" id="KW-0472">Membrane</keyword>
<feature type="transmembrane region" description="Helical" evidence="8">
    <location>
        <begin position="70"/>
        <end position="91"/>
    </location>
</feature>
<dbReference type="GO" id="GO:0005886">
    <property type="term" value="C:plasma membrane"/>
    <property type="evidence" value="ECO:0007669"/>
    <property type="project" value="UniProtKB-SubCell"/>
</dbReference>
<dbReference type="AlphaFoldDB" id="A0A4Q7L616"/>
<dbReference type="SUPFAM" id="SSF81345">
    <property type="entry name" value="ABC transporter involved in vitamin B12 uptake, BtuC"/>
    <property type="match status" value="1"/>
</dbReference>
<feature type="transmembrane region" description="Helical" evidence="8">
    <location>
        <begin position="289"/>
        <end position="308"/>
    </location>
</feature>
<accession>A0A4Q7L616</accession>
<dbReference type="InterPro" id="IPR037294">
    <property type="entry name" value="ABC_BtuC-like"/>
</dbReference>
<feature type="transmembrane region" description="Helical" evidence="8">
    <location>
        <begin position="158"/>
        <end position="179"/>
    </location>
</feature>
<comment type="caution">
    <text evidence="9">The sequence shown here is derived from an EMBL/GenBank/DDBJ whole genome shotgun (WGS) entry which is preliminary data.</text>
</comment>
<dbReference type="Pfam" id="PF01032">
    <property type="entry name" value="FecCD"/>
    <property type="match status" value="1"/>
</dbReference>
<dbReference type="GO" id="GO:0022857">
    <property type="term" value="F:transmembrane transporter activity"/>
    <property type="evidence" value="ECO:0007669"/>
    <property type="project" value="InterPro"/>
</dbReference>